<evidence type="ECO:0000256" key="1">
    <source>
        <dbReference type="SAM" id="MobiDB-lite"/>
    </source>
</evidence>
<evidence type="ECO:0000313" key="2">
    <source>
        <dbReference type="EMBL" id="ORY35692.1"/>
    </source>
</evidence>
<feature type="compositionally biased region" description="Polar residues" evidence="1">
    <location>
        <begin position="629"/>
        <end position="641"/>
    </location>
</feature>
<feature type="compositionally biased region" description="Polar residues" evidence="1">
    <location>
        <begin position="1175"/>
        <end position="1191"/>
    </location>
</feature>
<evidence type="ECO:0000313" key="3">
    <source>
        <dbReference type="Proteomes" id="UP000193986"/>
    </source>
</evidence>
<feature type="compositionally biased region" description="Basic and acidic residues" evidence="1">
    <location>
        <begin position="48"/>
        <end position="62"/>
    </location>
</feature>
<feature type="compositionally biased region" description="Basic and acidic residues" evidence="1">
    <location>
        <begin position="836"/>
        <end position="845"/>
    </location>
</feature>
<proteinExistence type="predicted"/>
<accession>A0A1Y2BLQ8</accession>
<name>A0A1Y2BLQ8_9TREE</name>
<keyword evidence="3" id="KW-1185">Reference proteome</keyword>
<feature type="compositionally biased region" description="Basic residues" evidence="1">
    <location>
        <begin position="90"/>
        <end position="100"/>
    </location>
</feature>
<feature type="region of interest" description="Disordered" evidence="1">
    <location>
        <begin position="1699"/>
        <end position="1729"/>
    </location>
</feature>
<feature type="region of interest" description="Disordered" evidence="1">
    <location>
        <begin position="607"/>
        <end position="653"/>
    </location>
</feature>
<protein>
    <submittedName>
        <fullName evidence="2">Uncharacterized protein</fullName>
    </submittedName>
</protein>
<feature type="region of interest" description="Disordered" evidence="1">
    <location>
        <begin position="770"/>
        <end position="819"/>
    </location>
</feature>
<feature type="region of interest" description="Disordered" evidence="1">
    <location>
        <begin position="961"/>
        <end position="1001"/>
    </location>
</feature>
<feature type="compositionally biased region" description="Polar residues" evidence="1">
    <location>
        <begin position="1712"/>
        <end position="1722"/>
    </location>
</feature>
<gene>
    <name evidence="2" type="ORF">BCR39DRAFT_27980</name>
</gene>
<sequence>MTSLFSNSHVRHSQPLNSNSHKPPSSFARGGGTSFKSSLKKIPSAFFNKEESSTTVRDKKEGMGGSQIHAGPISHDIHQQTSSPLAKGPGKTKTRTKTRKALADLFSWGNSSSSPAHPTFYPSKPLAPSMPSKEPSKKPSMVLKKNPPKSVISKSSINGLHARTSLLPTSESHLGTIRRPSMGADPFCRDGDGAEVVQHIERHSISVTSTSIARSSSSVNSSTAISGKALLHETDNVKGPQDQSSTSPTFSVFPSIAESPIDEQQVQSALLQSESELRTLPPRSTSLGRVLTVPTILSSPSKSIEGFRHHVVPPAIAEDDTTLKKEKTKSRMWGILGGKGKKTKVQALGGVRDYLPRVEEIKQRALPVDENITEQLHPCSPSKKADVEDCALQEPVQLQRATVTGKKHSIKRKQPPTFHITQPSIENAVSLVRHTNAPTQDNKSKSHVPSHAALGEMDVMSESSLPGGSSESKQVLEAFVGHRGLPKRPSLKGLFGIAIKRSMEKLDKLCRDATATADEPPSYGGEVLKARVPSIPKLRSLAEEMDEVESRITFHRASPPYRSRFGNSRLELAQKEGSLMPLRTTGDPGLQHVASATDKLSTLLSRFERTPGRSPSVPSSHPSLEEMVSFSSNQRSPSASPTPFRRTRSAVLTTRASGSPLKLGKANISPLKLALHRAHKMASQEVMRSKPPISSRTVQPMSMVKQGMRNVFAPPSPPQLDVSPASTAPSVSSAVRITDERVGLGQTMGPTPDRTDVECSDIPADLRMALGDDDIPVPASPSRPLTLGLPPRPPTDRHTPRRRPRAPPKISLPPLPLDQTPTASVIKVSPVAPHHALDFTREPRPDSILSDDDSSADQDWRYSFDFTSEYASLNQGDERASFVVARHHAEEITKLADHPEVPPLPALPYPISNTPAHNEASNGEMHQVPDAAQFEDAPLHVVTQRPAPFQGRVAFQQRVREAKRAGEGDTPGELPDEASHTALGSFSWPGQAHARGESNSTAATMSSIGAIIETGVAGHHMNYFEFEFGRHISQRRKHESQTSTDSMYGDLNTKTSTDSIAASNISTTNGRAPTRRAHHRRNSSILSVDSIGGIDDLLSSFGGPPVSMFNRRRSGYISRHRRDGSEDSGIGRSDWAAHRRNSSSDSVASIVSVSRIVRPGLGDRMFQLDGGVPLTSITGSPPENATQSRRTSIISKRNSYDSLFDSSQGGLLSFDSLLNPDASLQTDMDSIFGAEDRSLDPPVSFILKGIRPISTVSSSSASESLEDSFINVAKYGQKIVAKSEICLEGEGEDSSALPTAQIGENRSHSGRQILSASIRRPSKPKNAHRRRPAHLVFSDPDAETPGLTSPSASETSSRLSLDTRFSDGSSLFSASRIRPLHGGHQRQKSSAGVRPQATIREEPSMATLRAARTSSSPAAIRVVPSRSTLRGSPKVILDNEEDDLSRMRAVKSWLQFEREAGDEYRRTKDHWSDSEESKLAVAAEFVKPRSPTEILQFLAQSSATYKPLEQLVASRKIAHRRKSSLSDSRAMLSPYGLPLPRPSQPHCPKTSLITKFERTNSIQSTYSCGGEDETVPSSGVFAQFVRQVASSPSSARLSNTAHMASIDLKLPTSPSSSTQSEFHHHRTRVNSNVRRQALGWGKRRNSDGPIKVIGSQAKEAKGLQPLTLASSANVPYVKPQILPRKESNGFGAIKTVAVKNRNPSLEAPPAPSRTSGPSSTLNKENDPAR</sequence>
<feature type="compositionally biased region" description="Low complexity" evidence="1">
    <location>
        <begin position="129"/>
        <end position="141"/>
    </location>
</feature>
<feature type="region of interest" description="Disordered" evidence="1">
    <location>
        <begin position="1291"/>
        <end position="1402"/>
    </location>
</feature>
<feature type="compositionally biased region" description="Low complexity" evidence="1">
    <location>
        <begin position="780"/>
        <end position="789"/>
    </location>
</feature>
<feature type="region of interest" description="Disordered" evidence="1">
    <location>
        <begin position="1118"/>
        <end position="1138"/>
    </location>
</feature>
<reference evidence="2 3" key="1">
    <citation type="submission" date="2016-07" db="EMBL/GenBank/DDBJ databases">
        <title>Pervasive Adenine N6-methylation of Active Genes in Fungi.</title>
        <authorList>
            <consortium name="DOE Joint Genome Institute"/>
            <person name="Mondo S.J."/>
            <person name="Dannebaum R.O."/>
            <person name="Kuo R.C."/>
            <person name="Labutti K."/>
            <person name="Haridas S."/>
            <person name="Kuo A."/>
            <person name="Salamov A."/>
            <person name="Ahrendt S.R."/>
            <person name="Lipzen A."/>
            <person name="Sullivan W."/>
            <person name="Andreopoulos W.B."/>
            <person name="Clum A."/>
            <person name="Lindquist E."/>
            <person name="Daum C."/>
            <person name="Ramamoorthy G.K."/>
            <person name="Gryganskyi A."/>
            <person name="Culley D."/>
            <person name="Magnuson J.K."/>
            <person name="James T.Y."/>
            <person name="O'Malley M.A."/>
            <person name="Stajich J.E."/>
            <person name="Spatafora J.W."/>
            <person name="Visel A."/>
            <person name="Grigoriev I.V."/>
        </authorList>
    </citation>
    <scope>NUCLEOTIDE SEQUENCE [LARGE SCALE GENOMIC DNA]</scope>
    <source>
        <strain evidence="2 3">68-887.2</strain>
    </source>
</reference>
<feature type="compositionally biased region" description="Basic residues" evidence="1">
    <location>
        <begin position="1378"/>
        <end position="1387"/>
    </location>
</feature>
<feature type="region of interest" description="Disordered" evidence="1">
    <location>
        <begin position="836"/>
        <end position="856"/>
    </location>
</feature>
<comment type="caution">
    <text evidence="2">The sequence shown here is derived from an EMBL/GenBank/DDBJ whole genome shotgun (WGS) entry which is preliminary data.</text>
</comment>
<dbReference type="OrthoDB" id="2563277at2759"/>
<dbReference type="STRING" id="71784.A0A1Y2BLQ8"/>
<organism evidence="2 3">
    <name type="scientific">Naematelia encephala</name>
    <dbReference type="NCBI Taxonomy" id="71784"/>
    <lineage>
        <taxon>Eukaryota</taxon>
        <taxon>Fungi</taxon>
        <taxon>Dikarya</taxon>
        <taxon>Basidiomycota</taxon>
        <taxon>Agaricomycotina</taxon>
        <taxon>Tremellomycetes</taxon>
        <taxon>Tremellales</taxon>
        <taxon>Naemateliaceae</taxon>
        <taxon>Naematelia</taxon>
    </lineage>
</organism>
<feature type="region of interest" description="Disordered" evidence="1">
    <location>
        <begin position="1"/>
        <end position="157"/>
    </location>
</feature>
<dbReference type="EMBL" id="MCFC01000001">
    <property type="protein sequence ID" value="ORY35692.1"/>
    <property type="molecule type" value="Genomic_DNA"/>
</dbReference>
<dbReference type="Proteomes" id="UP000193986">
    <property type="component" value="Unassembled WGS sequence"/>
</dbReference>
<feature type="compositionally biased region" description="Polar residues" evidence="1">
    <location>
        <begin position="1346"/>
        <end position="1360"/>
    </location>
</feature>
<feature type="compositionally biased region" description="Polar residues" evidence="1">
    <location>
        <begin position="1"/>
        <end position="23"/>
    </location>
</feature>
<feature type="compositionally biased region" description="Polar residues" evidence="1">
    <location>
        <begin position="1296"/>
        <end position="1315"/>
    </location>
</feature>
<feature type="region of interest" description="Disordered" evidence="1">
    <location>
        <begin position="1172"/>
        <end position="1191"/>
    </location>
</feature>
<dbReference type="InParanoid" id="A0A1Y2BLQ8"/>
<feature type="compositionally biased region" description="Basic residues" evidence="1">
    <location>
        <begin position="1320"/>
        <end position="1333"/>
    </location>
</feature>